<comment type="caution">
    <text evidence="5">The sequence shown here is derived from an EMBL/GenBank/DDBJ whole genome shotgun (WGS) entry which is preliminary data.</text>
</comment>
<dbReference type="Gene3D" id="1.10.10.60">
    <property type="entry name" value="Homeodomain-like"/>
    <property type="match status" value="1"/>
</dbReference>
<dbReference type="Gene3D" id="2.60.120.10">
    <property type="entry name" value="Jelly Rolls"/>
    <property type="match status" value="1"/>
</dbReference>
<dbReference type="SUPFAM" id="SSF51215">
    <property type="entry name" value="Regulatory protein AraC"/>
    <property type="match status" value="1"/>
</dbReference>
<evidence type="ECO:0000313" key="5">
    <source>
        <dbReference type="EMBL" id="MFB9753366.1"/>
    </source>
</evidence>
<protein>
    <submittedName>
        <fullName evidence="5">Helix-turn-helix domain-containing protein</fullName>
    </submittedName>
</protein>
<dbReference type="InterPro" id="IPR018062">
    <property type="entry name" value="HTH_AraC-typ_CS"/>
</dbReference>
<dbReference type="Proteomes" id="UP001589619">
    <property type="component" value="Unassembled WGS sequence"/>
</dbReference>
<dbReference type="Pfam" id="PF02311">
    <property type="entry name" value="AraC_binding"/>
    <property type="match status" value="1"/>
</dbReference>
<dbReference type="RefSeq" id="WP_344901610.1">
    <property type="nucleotide sequence ID" value="NZ_BAAAYO010000001.1"/>
</dbReference>
<dbReference type="PANTHER" id="PTHR43280">
    <property type="entry name" value="ARAC-FAMILY TRANSCRIPTIONAL REGULATOR"/>
    <property type="match status" value="1"/>
</dbReference>
<gene>
    <name evidence="5" type="ORF">ACFFNY_17515</name>
</gene>
<evidence type="ECO:0000259" key="4">
    <source>
        <dbReference type="PROSITE" id="PS01124"/>
    </source>
</evidence>
<dbReference type="InterPro" id="IPR018060">
    <property type="entry name" value="HTH_AraC"/>
</dbReference>
<feature type="domain" description="HTH araC/xylS-type" evidence="4">
    <location>
        <begin position="194"/>
        <end position="292"/>
    </location>
</feature>
<evidence type="ECO:0000313" key="6">
    <source>
        <dbReference type="Proteomes" id="UP001589619"/>
    </source>
</evidence>
<evidence type="ECO:0000256" key="2">
    <source>
        <dbReference type="ARBA" id="ARBA00023125"/>
    </source>
</evidence>
<keyword evidence="1" id="KW-0805">Transcription regulation</keyword>
<dbReference type="InterPro" id="IPR009057">
    <property type="entry name" value="Homeodomain-like_sf"/>
</dbReference>
<reference evidence="5 6" key="1">
    <citation type="submission" date="2024-09" db="EMBL/GenBank/DDBJ databases">
        <authorList>
            <person name="Sun Q."/>
            <person name="Mori K."/>
        </authorList>
    </citation>
    <scope>NUCLEOTIDE SEQUENCE [LARGE SCALE GENOMIC DNA]</scope>
    <source>
        <strain evidence="5 6">JCM 12520</strain>
    </source>
</reference>
<dbReference type="SMART" id="SM00342">
    <property type="entry name" value="HTH_ARAC"/>
    <property type="match status" value="1"/>
</dbReference>
<organism evidence="5 6">
    <name type="scientific">Paenibacillus hodogayensis</name>
    <dbReference type="NCBI Taxonomy" id="279208"/>
    <lineage>
        <taxon>Bacteria</taxon>
        <taxon>Bacillati</taxon>
        <taxon>Bacillota</taxon>
        <taxon>Bacilli</taxon>
        <taxon>Bacillales</taxon>
        <taxon>Paenibacillaceae</taxon>
        <taxon>Paenibacillus</taxon>
    </lineage>
</organism>
<evidence type="ECO:0000256" key="3">
    <source>
        <dbReference type="ARBA" id="ARBA00023163"/>
    </source>
</evidence>
<dbReference type="InterPro" id="IPR003313">
    <property type="entry name" value="AraC-bd"/>
</dbReference>
<proteinExistence type="predicted"/>
<accession>A0ABV5VZE5</accession>
<dbReference type="PROSITE" id="PS00041">
    <property type="entry name" value="HTH_ARAC_FAMILY_1"/>
    <property type="match status" value="1"/>
</dbReference>
<dbReference type="InterPro" id="IPR037923">
    <property type="entry name" value="HTH-like"/>
</dbReference>
<evidence type="ECO:0000256" key="1">
    <source>
        <dbReference type="ARBA" id="ARBA00023015"/>
    </source>
</evidence>
<name>A0ABV5VZE5_9BACL</name>
<keyword evidence="6" id="KW-1185">Reference proteome</keyword>
<dbReference type="PANTHER" id="PTHR43280:SF17">
    <property type="entry name" value="ARAC-TYPE DNA-BINDING DOMAIN-CONTAINING PROTEIN"/>
    <property type="match status" value="1"/>
</dbReference>
<keyword evidence="3" id="KW-0804">Transcription</keyword>
<sequence length="300" mass="33993">MERLYRCSGVMSDECPFSVKRQNQGAFHKHGHEFVELVYVVHGEGVHILEEAEYRISAGDVYVINPGETHAYAVPEGMQVEIVNCLFMPSLIPDALLKEFPLMSPMDYSYVRPLLDVEAGFNRHLSLNGQEAVHVLGLLNNMSREAGKRAPGHLTIIRLQMLQLLVLLSRSHTIADGSGTDCSPRSAVRDLTAGRIYGYLERNCDRKITQESLAALFHVGVRQLNRLMRQEFGKSMVDVLHDIRIERAKRRLAESDEKVASVAALVGYEDPTFFGRLFLRQTGYTPTQYRQSLERFPESR</sequence>
<dbReference type="SUPFAM" id="SSF46689">
    <property type="entry name" value="Homeodomain-like"/>
    <property type="match status" value="1"/>
</dbReference>
<dbReference type="PROSITE" id="PS01124">
    <property type="entry name" value="HTH_ARAC_FAMILY_2"/>
    <property type="match status" value="1"/>
</dbReference>
<dbReference type="InterPro" id="IPR014710">
    <property type="entry name" value="RmlC-like_jellyroll"/>
</dbReference>
<dbReference type="Pfam" id="PF12833">
    <property type="entry name" value="HTH_18"/>
    <property type="match status" value="1"/>
</dbReference>
<dbReference type="EMBL" id="JBHMAG010000012">
    <property type="protein sequence ID" value="MFB9753366.1"/>
    <property type="molecule type" value="Genomic_DNA"/>
</dbReference>
<keyword evidence="2" id="KW-0238">DNA-binding</keyword>